<protein>
    <submittedName>
        <fullName evidence="2">Uncharacterized protein</fullName>
    </submittedName>
</protein>
<feature type="region of interest" description="Disordered" evidence="1">
    <location>
        <begin position="1"/>
        <end position="160"/>
    </location>
</feature>
<gene>
    <name evidence="2" type="ORF">BDU57DRAFT_525100</name>
</gene>
<sequence>MPAMVGRKRREKGRRSTTVQRIEAETSDEEVMMETTSGRGRGRGGARGRGGTRAHRIEAGSPPESDEEMGTLSGRGRGRERGRGGAGGIRSQVTTPRPRPSRSVARGSGKKSTANHSSEEYQGDEDEDERGGESEDENTAHGEVVAGDGAGGVGDGASGGWLARINAARMALRDVINETLGIPRLAAAGPVARRPKRMRDRGDEGDEGDDGPRAKRPKGE</sequence>
<dbReference type="Proteomes" id="UP000800096">
    <property type="component" value="Unassembled WGS sequence"/>
</dbReference>
<feature type="compositionally biased region" description="Basic residues" evidence="1">
    <location>
        <begin position="1"/>
        <end position="15"/>
    </location>
</feature>
<evidence type="ECO:0000313" key="2">
    <source>
        <dbReference type="EMBL" id="KAF1911028.1"/>
    </source>
</evidence>
<feature type="compositionally biased region" description="Gly residues" evidence="1">
    <location>
        <begin position="148"/>
        <end position="159"/>
    </location>
</feature>
<dbReference type="AlphaFoldDB" id="A0A6A5Q892"/>
<evidence type="ECO:0000256" key="1">
    <source>
        <dbReference type="SAM" id="MobiDB-lite"/>
    </source>
</evidence>
<dbReference type="EMBL" id="ML979147">
    <property type="protein sequence ID" value="KAF1911028.1"/>
    <property type="molecule type" value="Genomic_DNA"/>
</dbReference>
<feature type="compositionally biased region" description="Basic residues" evidence="1">
    <location>
        <begin position="40"/>
        <end position="54"/>
    </location>
</feature>
<feature type="region of interest" description="Disordered" evidence="1">
    <location>
        <begin position="187"/>
        <end position="220"/>
    </location>
</feature>
<evidence type="ECO:0000313" key="3">
    <source>
        <dbReference type="Proteomes" id="UP000800096"/>
    </source>
</evidence>
<name>A0A6A5Q892_AMPQU</name>
<organism evidence="2 3">
    <name type="scientific">Ampelomyces quisqualis</name>
    <name type="common">Powdery mildew agent</name>
    <dbReference type="NCBI Taxonomy" id="50730"/>
    <lineage>
        <taxon>Eukaryota</taxon>
        <taxon>Fungi</taxon>
        <taxon>Dikarya</taxon>
        <taxon>Ascomycota</taxon>
        <taxon>Pezizomycotina</taxon>
        <taxon>Dothideomycetes</taxon>
        <taxon>Pleosporomycetidae</taxon>
        <taxon>Pleosporales</taxon>
        <taxon>Pleosporineae</taxon>
        <taxon>Phaeosphaeriaceae</taxon>
        <taxon>Ampelomyces</taxon>
    </lineage>
</organism>
<keyword evidence="3" id="KW-1185">Reference proteome</keyword>
<feature type="compositionally biased region" description="Acidic residues" evidence="1">
    <location>
        <begin position="121"/>
        <end position="137"/>
    </location>
</feature>
<proteinExistence type="predicted"/>
<reference evidence="2" key="1">
    <citation type="journal article" date="2020" name="Stud. Mycol.">
        <title>101 Dothideomycetes genomes: a test case for predicting lifestyles and emergence of pathogens.</title>
        <authorList>
            <person name="Haridas S."/>
            <person name="Albert R."/>
            <person name="Binder M."/>
            <person name="Bloem J."/>
            <person name="Labutti K."/>
            <person name="Salamov A."/>
            <person name="Andreopoulos B."/>
            <person name="Baker S."/>
            <person name="Barry K."/>
            <person name="Bills G."/>
            <person name="Bluhm B."/>
            <person name="Cannon C."/>
            <person name="Castanera R."/>
            <person name="Culley D."/>
            <person name="Daum C."/>
            <person name="Ezra D."/>
            <person name="Gonzalez J."/>
            <person name="Henrissat B."/>
            <person name="Kuo A."/>
            <person name="Liang C."/>
            <person name="Lipzen A."/>
            <person name="Lutzoni F."/>
            <person name="Magnuson J."/>
            <person name="Mondo S."/>
            <person name="Nolan M."/>
            <person name="Ohm R."/>
            <person name="Pangilinan J."/>
            <person name="Park H.-J."/>
            <person name="Ramirez L."/>
            <person name="Alfaro M."/>
            <person name="Sun H."/>
            <person name="Tritt A."/>
            <person name="Yoshinaga Y."/>
            <person name="Zwiers L.-H."/>
            <person name="Turgeon B."/>
            <person name="Goodwin S."/>
            <person name="Spatafora J."/>
            <person name="Crous P."/>
            <person name="Grigoriev I."/>
        </authorList>
    </citation>
    <scope>NUCLEOTIDE SEQUENCE</scope>
    <source>
        <strain evidence="2">HMLAC05119</strain>
    </source>
</reference>
<accession>A0A6A5Q892</accession>
<feature type="compositionally biased region" description="Basic and acidic residues" evidence="1">
    <location>
        <begin position="210"/>
        <end position="220"/>
    </location>
</feature>